<feature type="domain" description="DUF6570" evidence="3">
    <location>
        <begin position="201"/>
        <end position="313"/>
    </location>
</feature>
<gene>
    <name evidence="4" type="ORF">KUF71_001256</name>
</gene>
<dbReference type="Proteomes" id="UP001219518">
    <property type="component" value="Unassembled WGS sequence"/>
</dbReference>
<proteinExistence type="predicted"/>
<name>A0AAE1HHI2_9NEOP</name>
<evidence type="ECO:0000259" key="3">
    <source>
        <dbReference type="Pfam" id="PF20209"/>
    </source>
</evidence>
<organism evidence="4 5">
    <name type="scientific">Frankliniella fusca</name>
    <dbReference type="NCBI Taxonomy" id="407009"/>
    <lineage>
        <taxon>Eukaryota</taxon>
        <taxon>Metazoa</taxon>
        <taxon>Ecdysozoa</taxon>
        <taxon>Arthropoda</taxon>
        <taxon>Hexapoda</taxon>
        <taxon>Insecta</taxon>
        <taxon>Pterygota</taxon>
        <taxon>Neoptera</taxon>
        <taxon>Paraneoptera</taxon>
        <taxon>Thysanoptera</taxon>
        <taxon>Terebrantia</taxon>
        <taxon>Thripoidea</taxon>
        <taxon>Thripidae</taxon>
        <taxon>Frankliniella</taxon>
    </lineage>
</organism>
<dbReference type="InterPro" id="IPR025476">
    <property type="entry name" value="Helitron_helicase-like"/>
</dbReference>
<reference evidence="4" key="2">
    <citation type="journal article" date="2023" name="BMC Genomics">
        <title>Pest status, molecular evolution, and epigenetic factors derived from the genome assembly of Frankliniella fusca, a thysanopteran phytovirus vector.</title>
        <authorList>
            <person name="Catto M.A."/>
            <person name="Labadie P.E."/>
            <person name="Jacobson A.L."/>
            <person name="Kennedy G.G."/>
            <person name="Srinivasan R."/>
            <person name="Hunt B.G."/>
        </authorList>
    </citation>
    <scope>NUCLEOTIDE SEQUENCE</scope>
    <source>
        <strain evidence="4">PL_HMW_Pooled</strain>
    </source>
</reference>
<feature type="compositionally biased region" description="Basic residues" evidence="1">
    <location>
        <begin position="62"/>
        <end position="83"/>
    </location>
</feature>
<evidence type="ECO:0000256" key="1">
    <source>
        <dbReference type="SAM" id="MobiDB-lite"/>
    </source>
</evidence>
<feature type="region of interest" description="Disordered" evidence="1">
    <location>
        <begin position="62"/>
        <end position="102"/>
    </location>
</feature>
<evidence type="ECO:0000313" key="5">
    <source>
        <dbReference type="Proteomes" id="UP001219518"/>
    </source>
</evidence>
<dbReference type="InterPro" id="IPR046700">
    <property type="entry name" value="DUF6570"/>
</dbReference>
<dbReference type="EMBL" id="JAHWGI010001034">
    <property type="protein sequence ID" value="KAK3921476.1"/>
    <property type="molecule type" value="Genomic_DNA"/>
</dbReference>
<sequence>MGRIKRMRALNGIKGNCVLSFDRCFDNQVFHNHNVVKTLPSSVHRCTFRFKRRSYISLKNGQKKGIKISNEKKKRKNRKKTSNRKYQSSSRQTLNKQSRNLRRLKQKEELEARVLNELLDGCQDNPTNCHRITDRKYVENNVKLLEDQKKFYAVNDVVQLFGKKLQSLKWHNCSICHTKQLDVAPRCWCSKSYLMKSTLLSVGSCPDVLSNLTLIEQLLIARVHPVIQVYRLVGGQIGYSGHVINFFQDVKQVAKSLPHTIADLKGVVNVCYDKLLFHKDFKIRKRNVLDALLFLKDNNNKYYHDIIIDNVALDTMPSDDYFHGNRSNMEATENEDEHEITSMAVPSTAFYHSEEKIKHNMNWPTINCSAVKELTCPYVSQAFPTLFPYGNCDLHEVKDKKMTARTYFQYLMEYSDGRFATHKIFPYFALNTVMRWECLSKGTIYIKDHPLLKKMNIQVLKDMINENPEFMKDILVYGSNIRGTREFWSFRSNELSSLCDFLGLPTIFFTASAADMKWPRLREIICEHLSLSSVDDKTHYKLVLGNPKICSDYFYEMFTMFFEVIVLGYFQVLDYWYRFEWQMRGSPHVHGVMWLQNAVNAKLLESKFEEVKISVINYFDKLISCQTPDLNYVDVGFHPCTVKIEDATCEKDDLAALINTVQMHVCSKKFTNEGKDKCRYGFPKDLRETSDIVLSQRKYYEFHAKRNHPNINQYNSIWLRCIRSNGDFAAILSDKGFRQYVAKYASKSEIKSRPLLEILSSILSKINEDISITSTVQRTFMAALVERDYSAQEVHHLLCRKKLFSCCRSFVKINLKPTNWKCHANMDDDVLKDNYNHVLHAYSNRPPKLQNISLLTFVEMFNIEKYTARKRKAVSVVFPRLKCHGEDIDLEEIARQLVLLHIPWTDVDKICKNED</sequence>
<accession>A0AAE1HHI2</accession>
<feature type="domain" description="Helitron helicase-like" evidence="2">
    <location>
        <begin position="407"/>
        <end position="593"/>
    </location>
</feature>
<evidence type="ECO:0000313" key="4">
    <source>
        <dbReference type="EMBL" id="KAK3921476.1"/>
    </source>
</evidence>
<reference evidence="4" key="1">
    <citation type="submission" date="2021-07" db="EMBL/GenBank/DDBJ databases">
        <authorList>
            <person name="Catto M.A."/>
            <person name="Jacobson A."/>
            <person name="Kennedy G."/>
            <person name="Labadie P."/>
            <person name="Hunt B.G."/>
            <person name="Srinivasan R."/>
        </authorList>
    </citation>
    <scope>NUCLEOTIDE SEQUENCE</scope>
    <source>
        <strain evidence="4">PL_HMW_Pooled</strain>
        <tissue evidence="4">Head</tissue>
    </source>
</reference>
<comment type="caution">
    <text evidence="4">The sequence shown here is derived from an EMBL/GenBank/DDBJ whole genome shotgun (WGS) entry which is preliminary data.</text>
</comment>
<evidence type="ECO:0000259" key="2">
    <source>
        <dbReference type="Pfam" id="PF14214"/>
    </source>
</evidence>
<protein>
    <submittedName>
        <fullName evidence="4">DNA polymerase delta small subunit</fullName>
    </submittedName>
</protein>
<dbReference type="Pfam" id="PF20209">
    <property type="entry name" value="DUF6570"/>
    <property type="match status" value="1"/>
</dbReference>
<dbReference type="Pfam" id="PF14214">
    <property type="entry name" value="Helitron_like_N"/>
    <property type="match status" value="1"/>
</dbReference>
<feature type="compositionally biased region" description="Polar residues" evidence="1">
    <location>
        <begin position="86"/>
        <end position="98"/>
    </location>
</feature>
<dbReference type="AlphaFoldDB" id="A0AAE1HHI2"/>
<keyword evidence="5" id="KW-1185">Reference proteome</keyword>